<dbReference type="AlphaFoldDB" id="A0A8J7A759"/>
<gene>
    <name evidence="1" type="ORF">IQ241_12685</name>
</gene>
<dbReference type="RefSeq" id="WP_193907650.1">
    <property type="nucleotide sequence ID" value="NZ_JADEXG010000027.1"/>
</dbReference>
<evidence type="ECO:0000313" key="2">
    <source>
        <dbReference type="Proteomes" id="UP000636505"/>
    </source>
</evidence>
<dbReference type="Proteomes" id="UP000636505">
    <property type="component" value="Unassembled WGS sequence"/>
</dbReference>
<reference evidence="1" key="1">
    <citation type="submission" date="2020-10" db="EMBL/GenBank/DDBJ databases">
        <authorList>
            <person name="Castelo-Branco R."/>
            <person name="Eusebio N."/>
            <person name="Adriana R."/>
            <person name="Vieira A."/>
            <person name="Brugerolle De Fraissinette N."/>
            <person name="Rezende De Castro R."/>
            <person name="Schneider M.P."/>
            <person name="Vasconcelos V."/>
            <person name="Leao P.N."/>
        </authorList>
    </citation>
    <scope>NUCLEOTIDE SEQUENCE</scope>
    <source>
        <strain evidence="1">LEGE 07310</strain>
    </source>
</reference>
<comment type="caution">
    <text evidence="1">The sequence shown here is derived from an EMBL/GenBank/DDBJ whole genome shotgun (WGS) entry which is preliminary data.</text>
</comment>
<dbReference type="InterPro" id="IPR025578">
    <property type="entry name" value="DUF4359"/>
</dbReference>
<sequence length="128" mass="14125">MGLFKVSNWIGGLILVAVLGGLAVTNPERDEYETYAAAKLSDYLETTVCADLPSAVAELFQSQCASLLQSGQSPLRELVSQQTAQTNFIIFSLYRTRLTIPGFTQAPAYEFETLGIGDRFFTFRAERT</sequence>
<evidence type="ECO:0000313" key="1">
    <source>
        <dbReference type="EMBL" id="MBE9078137.1"/>
    </source>
</evidence>
<keyword evidence="2" id="KW-1185">Reference proteome</keyword>
<dbReference type="Pfam" id="PF14271">
    <property type="entry name" value="DUF4359"/>
    <property type="match status" value="1"/>
</dbReference>
<accession>A0A8J7A759</accession>
<dbReference type="EMBL" id="JADEXG010000027">
    <property type="protein sequence ID" value="MBE9078137.1"/>
    <property type="molecule type" value="Genomic_DNA"/>
</dbReference>
<organism evidence="1 2">
    <name type="scientific">Vasconcelosia minhoensis LEGE 07310</name>
    <dbReference type="NCBI Taxonomy" id="915328"/>
    <lineage>
        <taxon>Bacteria</taxon>
        <taxon>Bacillati</taxon>
        <taxon>Cyanobacteriota</taxon>
        <taxon>Cyanophyceae</taxon>
        <taxon>Nodosilineales</taxon>
        <taxon>Cymatolegaceae</taxon>
        <taxon>Vasconcelosia</taxon>
        <taxon>Vasconcelosia minhoensis</taxon>
    </lineage>
</organism>
<proteinExistence type="predicted"/>
<name>A0A8J7A759_9CYAN</name>
<protein>
    <submittedName>
        <fullName evidence="1">DUF4359 domain-containing protein</fullName>
    </submittedName>
</protein>